<dbReference type="InterPro" id="IPR037883">
    <property type="entry name" value="Knr4/Smi1-like_sf"/>
</dbReference>
<dbReference type="RefSeq" id="WP_098707268.1">
    <property type="nucleotide sequence ID" value="NZ_JAZDWG010000002.1"/>
</dbReference>
<dbReference type="Pfam" id="PF14568">
    <property type="entry name" value="SUKH_6"/>
    <property type="match status" value="1"/>
</dbReference>
<dbReference type="SUPFAM" id="SSF160631">
    <property type="entry name" value="SMI1/KNR4-like"/>
    <property type="match status" value="1"/>
</dbReference>
<dbReference type="Gene3D" id="3.40.1580.10">
    <property type="entry name" value="SMI1/KNR4-like"/>
    <property type="match status" value="1"/>
</dbReference>
<dbReference type="AlphaFoldDB" id="A0A2B6SG00"/>
<proteinExistence type="predicted"/>
<reference evidence="1 2" key="1">
    <citation type="submission" date="2017-09" db="EMBL/GenBank/DDBJ databases">
        <title>Large-scale bioinformatics analysis of Bacillus genomes uncovers conserved roles of natural products in bacterial physiology.</title>
        <authorList>
            <consortium name="Agbiome Team Llc"/>
            <person name="Bleich R.M."/>
            <person name="Grubbs K.J."/>
            <person name="Santa Maria K.C."/>
            <person name="Allen S.E."/>
            <person name="Farag S."/>
            <person name="Shank E.A."/>
            <person name="Bowers A."/>
        </authorList>
    </citation>
    <scope>NUCLEOTIDE SEQUENCE [LARGE SCALE GENOMIC DNA]</scope>
    <source>
        <strain evidence="1 2">AFS065610</strain>
    </source>
</reference>
<accession>A0A2B6SG00</accession>
<dbReference type="Proteomes" id="UP000223472">
    <property type="component" value="Unassembled WGS sequence"/>
</dbReference>
<gene>
    <name evidence="1" type="ORF">COM27_01905</name>
</gene>
<evidence type="ECO:0000313" key="1">
    <source>
        <dbReference type="EMBL" id="PGD39721.1"/>
    </source>
</evidence>
<comment type="caution">
    <text evidence="1">The sequence shown here is derived from an EMBL/GenBank/DDBJ whole genome shotgun (WGS) entry which is preliminary data.</text>
</comment>
<sequence>MNWVLTKPLENIQSLNEFEVKYEIQFPTSYISVIEENNYGRPRPNVFDTEETKERIAKVLLSFDKKHRENIWETYSAIKKQLPADVYPFMVDQFGNYICFYFDPLFEEPTIIFFELEKQKVEKVAETFEAFLKLFYELNSLGE</sequence>
<name>A0A2B6SG00_9BACI</name>
<protein>
    <submittedName>
        <fullName evidence="1">SMI1/KNR4 family protein</fullName>
    </submittedName>
</protein>
<evidence type="ECO:0000313" key="2">
    <source>
        <dbReference type="Proteomes" id="UP000223472"/>
    </source>
</evidence>
<organism evidence="1 2">
    <name type="scientific">Bacillus wiedmannii</name>
    <dbReference type="NCBI Taxonomy" id="1890302"/>
    <lineage>
        <taxon>Bacteria</taxon>
        <taxon>Bacillati</taxon>
        <taxon>Bacillota</taxon>
        <taxon>Bacilli</taxon>
        <taxon>Bacillales</taxon>
        <taxon>Bacillaceae</taxon>
        <taxon>Bacillus</taxon>
        <taxon>Bacillus cereus group</taxon>
    </lineage>
</organism>
<dbReference type="EMBL" id="NVIY01000004">
    <property type="protein sequence ID" value="PGD39721.1"/>
    <property type="molecule type" value="Genomic_DNA"/>
</dbReference>